<dbReference type="GO" id="GO:0003697">
    <property type="term" value="F:single-stranded DNA binding"/>
    <property type="evidence" value="ECO:0007669"/>
    <property type="project" value="TreeGrafter"/>
</dbReference>
<dbReference type="Pfam" id="PF08423">
    <property type="entry name" value="Rad51"/>
    <property type="match status" value="1"/>
</dbReference>
<protein>
    <recommendedName>
        <fullName evidence="3">Rad51-like C-terminal domain-containing protein</fullName>
    </recommendedName>
</protein>
<feature type="domain" description="Rad51-like C-terminal" evidence="3">
    <location>
        <begin position="90"/>
        <end position="288"/>
    </location>
</feature>
<dbReference type="GO" id="GO:0000723">
    <property type="term" value="P:telomere maintenance"/>
    <property type="evidence" value="ECO:0007669"/>
    <property type="project" value="TreeGrafter"/>
</dbReference>
<dbReference type="GO" id="GO:0033063">
    <property type="term" value="C:Rad51B-Rad51C-Rad51D-XRCC2 complex"/>
    <property type="evidence" value="ECO:0007669"/>
    <property type="project" value="TreeGrafter"/>
</dbReference>
<dbReference type="PANTHER" id="PTHR46457">
    <property type="entry name" value="DNA REPAIR PROTEIN RAD51 HOMOLOG 4"/>
    <property type="match status" value="1"/>
</dbReference>
<dbReference type="InterPro" id="IPR051988">
    <property type="entry name" value="HRR_RAD51_Paralog"/>
</dbReference>
<reference evidence="4 5" key="1">
    <citation type="submission" date="2024-01" db="EMBL/GenBank/DDBJ databases">
        <title>Comparative genomics of Cryptococcus and Kwoniella reveals pathogenesis evolution and contrasting modes of karyotype evolution via chromosome fusion or intercentromeric recombination.</title>
        <authorList>
            <person name="Coelho M.A."/>
            <person name="David-Palma M."/>
            <person name="Shea T."/>
            <person name="Bowers K."/>
            <person name="McGinley-Smith S."/>
            <person name="Mohammad A.W."/>
            <person name="Gnirke A."/>
            <person name="Yurkov A.M."/>
            <person name="Nowrousian M."/>
            <person name="Sun S."/>
            <person name="Cuomo C.A."/>
            <person name="Heitman J."/>
        </authorList>
    </citation>
    <scope>NUCLEOTIDE SEQUENCE [LARGE SCALE GENOMIC DNA]</scope>
    <source>
        <strain evidence="4 5">CBS 6074</strain>
    </source>
</reference>
<dbReference type="Gene3D" id="3.40.50.300">
    <property type="entry name" value="P-loop containing nucleotide triphosphate hydrolases"/>
    <property type="match status" value="1"/>
</dbReference>
<dbReference type="RefSeq" id="XP_066072827.1">
    <property type="nucleotide sequence ID" value="XM_066216730.1"/>
</dbReference>
<dbReference type="GeneID" id="91091607"/>
<dbReference type="GO" id="GO:0005815">
    <property type="term" value="C:microtubule organizing center"/>
    <property type="evidence" value="ECO:0007669"/>
    <property type="project" value="TreeGrafter"/>
</dbReference>
<evidence type="ECO:0000313" key="4">
    <source>
        <dbReference type="EMBL" id="WWC86064.1"/>
    </source>
</evidence>
<dbReference type="InterPro" id="IPR027417">
    <property type="entry name" value="P-loop_NTPase"/>
</dbReference>
<evidence type="ECO:0000256" key="1">
    <source>
        <dbReference type="ARBA" id="ARBA00004123"/>
    </source>
</evidence>
<dbReference type="GO" id="GO:0042148">
    <property type="term" value="P:DNA strand invasion"/>
    <property type="evidence" value="ECO:0007669"/>
    <property type="project" value="TreeGrafter"/>
</dbReference>
<sequence>MLLKRLSESLPAELAILIPELDAAGIKTTESLIFSSTSTILNLVPILSNIQLDYLISECLRLTVNPGIRADLINVDCDEEEEETGIWKGTGIKGVDGLFEGWDGIGLIEIASPKKVGKSLLALHAALRILCSDEEVICRWIDTEGSFSPERAKLILEAFGIEEPNPILNRLVVINAFKLEDMFDAIAQLKDSIADQNQLETKVLVVDTIFTHFKDLLSATSAQGHAELIGLMEEVAELTYTQGLVSIIINSAVSAHPTNSQSSFNKIDIKPALGASFTFTTDITLLIQETGKVFGLIDAEEKERIRSAPGLRGLVEVIRSRISTIGTWAVYETDGIKLFDVLPPHEVDERSTRISAGLPTGPYRPTHGGLAQTLIP</sequence>
<dbReference type="InterPro" id="IPR013632">
    <property type="entry name" value="Rad51_C"/>
</dbReference>
<dbReference type="EMBL" id="CP144098">
    <property type="protein sequence ID" value="WWC86064.1"/>
    <property type="molecule type" value="Genomic_DNA"/>
</dbReference>
<dbReference type="GO" id="GO:0007131">
    <property type="term" value="P:reciprocal meiotic recombination"/>
    <property type="evidence" value="ECO:0007669"/>
    <property type="project" value="TreeGrafter"/>
</dbReference>
<dbReference type="SUPFAM" id="SSF52540">
    <property type="entry name" value="P-loop containing nucleoside triphosphate hydrolases"/>
    <property type="match status" value="1"/>
</dbReference>
<gene>
    <name evidence="4" type="ORF">L201_000935</name>
</gene>
<comment type="subcellular location">
    <subcellularLocation>
        <location evidence="1">Nucleus</location>
    </subcellularLocation>
</comment>
<dbReference type="GO" id="GO:0008094">
    <property type="term" value="F:ATP-dependent activity, acting on DNA"/>
    <property type="evidence" value="ECO:0007669"/>
    <property type="project" value="TreeGrafter"/>
</dbReference>
<organism evidence="4 5">
    <name type="scientific">Kwoniella dendrophila CBS 6074</name>
    <dbReference type="NCBI Taxonomy" id="1295534"/>
    <lineage>
        <taxon>Eukaryota</taxon>
        <taxon>Fungi</taxon>
        <taxon>Dikarya</taxon>
        <taxon>Basidiomycota</taxon>
        <taxon>Agaricomycotina</taxon>
        <taxon>Tremellomycetes</taxon>
        <taxon>Tremellales</taxon>
        <taxon>Cryptococcaceae</taxon>
        <taxon>Kwoniella</taxon>
    </lineage>
</organism>
<dbReference type="PANTHER" id="PTHR46457:SF1">
    <property type="entry name" value="DNA REPAIR PROTEIN RAD51 HOMOLOG 4"/>
    <property type="match status" value="1"/>
</dbReference>
<evidence type="ECO:0000313" key="5">
    <source>
        <dbReference type="Proteomes" id="UP001355207"/>
    </source>
</evidence>
<dbReference type="AlphaFoldDB" id="A0AAX4JMS9"/>
<dbReference type="GO" id="GO:0005657">
    <property type="term" value="C:replication fork"/>
    <property type="evidence" value="ECO:0007669"/>
    <property type="project" value="TreeGrafter"/>
</dbReference>
<evidence type="ECO:0000256" key="2">
    <source>
        <dbReference type="ARBA" id="ARBA00023242"/>
    </source>
</evidence>
<dbReference type="Proteomes" id="UP001355207">
    <property type="component" value="Chromosome 1"/>
</dbReference>
<name>A0AAX4JMS9_9TREE</name>
<dbReference type="GO" id="GO:0000400">
    <property type="term" value="F:four-way junction DNA binding"/>
    <property type="evidence" value="ECO:0007669"/>
    <property type="project" value="TreeGrafter"/>
</dbReference>
<proteinExistence type="predicted"/>
<keyword evidence="2" id="KW-0539">Nucleus</keyword>
<accession>A0AAX4JMS9</accession>
<keyword evidence="5" id="KW-1185">Reference proteome</keyword>
<dbReference type="GO" id="GO:0000724">
    <property type="term" value="P:double-strand break repair via homologous recombination"/>
    <property type="evidence" value="ECO:0007669"/>
    <property type="project" value="TreeGrafter"/>
</dbReference>
<evidence type="ECO:0000259" key="3">
    <source>
        <dbReference type="Pfam" id="PF08423"/>
    </source>
</evidence>